<proteinExistence type="predicted"/>
<gene>
    <name evidence="2" type="ORF">FB45DRAFT_913638</name>
</gene>
<organism evidence="2 3">
    <name type="scientific">Roridomyces roridus</name>
    <dbReference type="NCBI Taxonomy" id="1738132"/>
    <lineage>
        <taxon>Eukaryota</taxon>
        <taxon>Fungi</taxon>
        <taxon>Dikarya</taxon>
        <taxon>Basidiomycota</taxon>
        <taxon>Agaricomycotina</taxon>
        <taxon>Agaricomycetes</taxon>
        <taxon>Agaricomycetidae</taxon>
        <taxon>Agaricales</taxon>
        <taxon>Marasmiineae</taxon>
        <taxon>Mycenaceae</taxon>
        <taxon>Roridomyces</taxon>
    </lineage>
</organism>
<name>A0AAD7BX74_9AGAR</name>
<keyword evidence="3" id="KW-1185">Reference proteome</keyword>
<sequence>MFQLDVCLSCGKDLQDGRAYCNDFCQNGDASSSEASSPFSSPHLAYASGTQDVPPFTLGKAHERYSTSSSSASSWSVVTDDDSEYEHGPSQALFYARRPSGTNNASIFPHLRTSSASSVCLPQSAPSSDHFLSNDDEDYASDVPLEKPVQHTMAPSAASTTKSRRKRNRASLPAYFSILTTSNTTAAARMSPVSVSSTNTFSRHSPPTPKLASAYAHTAPPSAINSHFTPRGRRNDASPHLLRSASRSCSPSPDCRRDSDEKVADWSSAMARERGRAVRRNSSSSADVSPSGSRAPTRGRARVNELDGPTSPERPGFGHGRSGLISRAKRGVMDSPTAPL</sequence>
<reference evidence="2" key="1">
    <citation type="submission" date="2023-03" db="EMBL/GenBank/DDBJ databases">
        <title>Massive genome expansion in bonnet fungi (Mycena s.s.) driven by repeated elements and novel gene families across ecological guilds.</title>
        <authorList>
            <consortium name="Lawrence Berkeley National Laboratory"/>
            <person name="Harder C.B."/>
            <person name="Miyauchi S."/>
            <person name="Viragh M."/>
            <person name="Kuo A."/>
            <person name="Thoen E."/>
            <person name="Andreopoulos B."/>
            <person name="Lu D."/>
            <person name="Skrede I."/>
            <person name="Drula E."/>
            <person name="Henrissat B."/>
            <person name="Morin E."/>
            <person name="Kohler A."/>
            <person name="Barry K."/>
            <person name="LaButti K."/>
            <person name="Morin E."/>
            <person name="Salamov A."/>
            <person name="Lipzen A."/>
            <person name="Mereny Z."/>
            <person name="Hegedus B."/>
            <person name="Baldrian P."/>
            <person name="Stursova M."/>
            <person name="Weitz H."/>
            <person name="Taylor A."/>
            <person name="Grigoriev I.V."/>
            <person name="Nagy L.G."/>
            <person name="Martin F."/>
            <person name="Kauserud H."/>
        </authorList>
    </citation>
    <scope>NUCLEOTIDE SEQUENCE</scope>
    <source>
        <strain evidence="2">9284</strain>
    </source>
</reference>
<feature type="region of interest" description="Disordered" evidence="1">
    <location>
        <begin position="220"/>
        <end position="340"/>
    </location>
</feature>
<dbReference type="EMBL" id="JARKIF010000008">
    <property type="protein sequence ID" value="KAJ7632830.1"/>
    <property type="molecule type" value="Genomic_DNA"/>
</dbReference>
<evidence type="ECO:0000256" key="1">
    <source>
        <dbReference type="SAM" id="MobiDB-lite"/>
    </source>
</evidence>
<accession>A0AAD7BX74</accession>
<feature type="region of interest" description="Disordered" evidence="1">
    <location>
        <begin position="150"/>
        <end position="169"/>
    </location>
</feature>
<feature type="compositionally biased region" description="Low complexity" evidence="1">
    <location>
        <begin position="243"/>
        <end position="253"/>
    </location>
</feature>
<feature type="compositionally biased region" description="Basic and acidic residues" evidence="1">
    <location>
        <begin position="254"/>
        <end position="264"/>
    </location>
</feature>
<dbReference type="AlphaFoldDB" id="A0AAD7BX74"/>
<dbReference type="Proteomes" id="UP001221142">
    <property type="component" value="Unassembled WGS sequence"/>
</dbReference>
<evidence type="ECO:0000313" key="3">
    <source>
        <dbReference type="Proteomes" id="UP001221142"/>
    </source>
</evidence>
<evidence type="ECO:0000313" key="2">
    <source>
        <dbReference type="EMBL" id="KAJ7632830.1"/>
    </source>
</evidence>
<comment type="caution">
    <text evidence="2">The sequence shown here is derived from an EMBL/GenBank/DDBJ whole genome shotgun (WGS) entry which is preliminary data.</text>
</comment>
<protein>
    <submittedName>
        <fullName evidence="2">Uncharacterized protein</fullName>
    </submittedName>
</protein>
<feature type="compositionally biased region" description="Low complexity" evidence="1">
    <location>
        <begin position="280"/>
        <end position="294"/>
    </location>
</feature>